<name>A0ABW2RY78_9NOCA</name>
<sequence length="180" mass="18242">MGEKRWRVGVLAATVTVLVSGCSTLTSGTPVAVSEDSDGTAAVSLPAGEAPDCEAMAGALGGAVAGMSLANRTTLPGSTDPLCLWSEGDFTGTQRNLFVSVKGNGFTEAMLEASRGKTSLGVVDEPRADALGGLVIKVNDTVYTLTMAGRSVDAGSHGGRGFAESEYIDALVSVARLLTN</sequence>
<comment type="caution">
    <text evidence="1">The sequence shown here is derived from an EMBL/GenBank/DDBJ whole genome shotgun (WGS) entry which is preliminary data.</text>
</comment>
<dbReference type="PROSITE" id="PS51257">
    <property type="entry name" value="PROKAR_LIPOPROTEIN"/>
    <property type="match status" value="1"/>
</dbReference>
<dbReference type="RefSeq" id="WP_378405265.1">
    <property type="nucleotide sequence ID" value="NZ_JBHTCS010000014.1"/>
</dbReference>
<accession>A0ABW2RY78</accession>
<dbReference type="Proteomes" id="UP001596484">
    <property type="component" value="Unassembled WGS sequence"/>
</dbReference>
<protein>
    <recommendedName>
        <fullName evidence="3">DUF3558 domain-containing protein</fullName>
    </recommendedName>
</protein>
<dbReference type="EMBL" id="JBHTCS010000014">
    <property type="protein sequence ID" value="MFC7448822.1"/>
    <property type="molecule type" value="Genomic_DNA"/>
</dbReference>
<keyword evidence="2" id="KW-1185">Reference proteome</keyword>
<evidence type="ECO:0008006" key="3">
    <source>
        <dbReference type="Google" id="ProtNLM"/>
    </source>
</evidence>
<proteinExistence type="predicted"/>
<reference evidence="2" key="1">
    <citation type="journal article" date="2019" name="Int. J. Syst. Evol. Microbiol.">
        <title>The Global Catalogue of Microorganisms (GCM) 10K type strain sequencing project: providing services to taxonomists for standard genome sequencing and annotation.</title>
        <authorList>
            <consortium name="The Broad Institute Genomics Platform"/>
            <consortium name="The Broad Institute Genome Sequencing Center for Infectious Disease"/>
            <person name="Wu L."/>
            <person name="Ma J."/>
        </authorList>
    </citation>
    <scope>NUCLEOTIDE SEQUENCE [LARGE SCALE GENOMIC DNA]</scope>
    <source>
        <strain evidence="2">ICMP 19430</strain>
    </source>
</reference>
<gene>
    <name evidence="1" type="ORF">ACFQS9_13070</name>
</gene>
<evidence type="ECO:0000313" key="2">
    <source>
        <dbReference type="Proteomes" id="UP001596484"/>
    </source>
</evidence>
<organism evidence="1 2">
    <name type="scientific">Rhodococcus daqingensis</name>
    <dbReference type="NCBI Taxonomy" id="2479363"/>
    <lineage>
        <taxon>Bacteria</taxon>
        <taxon>Bacillati</taxon>
        <taxon>Actinomycetota</taxon>
        <taxon>Actinomycetes</taxon>
        <taxon>Mycobacteriales</taxon>
        <taxon>Nocardiaceae</taxon>
        <taxon>Rhodococcus</taxon>
    </lineage>
</organism>
<evidence type="ECO:0000313" key="1">
    <source>
        <dbReference type="EMBL" id="MFC7448822.1"/>
    </source>
</evidence>